<keyword evidence="5" id="KW-0812">Transmembrane</keyword>
<keyword evidence="5" id="KW-1133">Transmembrane helix</keyword>
<evidence type="ECO:0000313" key="7">
    <source>
        <dbReference type="EMBL" id="GLK66772.1"/>
    </source>
</evidence>
<feature type="transmembrane region" description="Helical" evidence="5">
    <location>
        <begin position="280"/>
        <end position="297"/>
    </location>
</feature>
<reference evidence="7" key="2">
    <citation type="submission" date="2023-01" db="EMBL/GenBank/DDBJ databases">
        <authorList>
            <person name="Sun Q."/>
            <person name="Evtushenko L."/>
        </authorList>
    </citation>
    <scope>NUCLEOTIDE SEQUENCE</scope>
    <source>
        <strain evidence="7">VKM B-2347</strain>
    </source>
</reference>
<reference evidence="7" key="1">
    <citation type="journal article" date="2014" name="Int. J. Syst. Evol. Microbiol.">
        <title>Complete genome sequence of Corynebacterium casei LMG S-19264T (=DSM 44701T), isolated from a smear-ripened cheese.</title>
        <authorList>
            <consortium name="US DOE Joint Genome Institute (JGI-PGF)"/>
            <person name="Walter F."/>
            <person name="Albersmeier A."/>
            <person name="Kalinowski J."/>
            <person name="Ruckert C."/>
        </authorList>
    </citation>
    <scope>NUCLEOTIDE SEQUENCE</scope>
    <source>
        <strain evidence="7">VKM B-2347</strain>
    </source>
</reference>
<evidence type="ECO:0000256" key="5">
    <source>
        <dbReference type="SAM" id="Phobius"/>
    </source>
</evidence>
<dbReference type="PROSITE" id="PS51007">
    <property type="entry name" value="CYTC"/>
    <property type="match status" value="1"/>
</dbReference>
<dbReference type="InterPro" id="IPR010389">
    <property type="entry name" value="Urate_ox_N"/>
</dbReference>
<dbReference type="Proteomes" id="UP001143372">
    <property type="component" value="Unassembled WGS sequence"/>
</dbReference>
<dbReference type="AlphaFoldDB" id="A0A9W6IXZ8"/>
<dbReference type="RefSeq" id="WP_271167032.1">
    <property type="nucleotide sequence ID" value="NZ_BSFI01000002.1"/>
</dbReference>
<keyword evidence="3 4" id="KW-0408">Iron</keyword>
<comment type="caution">
    <text evidence="7">The sequence shown here is derived from an EMBL/GenBank/DDBJ whole genome shotgun (WGS) entry which is preliminary data.</text>
</comment>
<dbReference type="EMBL" id="BSFI01000002">
    <property type="protein sequence ID" value="GLK66772.1"/>
    <property type="molecule type" value="Genomic_DNA"/>
</dbReference>
<name>A0A9W6IXZ8_9HYPH</name>
<sequence length="397" mass="43528">MEPILWEWLSVFVRWTHVIAGVAWIGGSFYFVHLDQSLKQNASLPKGAHGDAWQVHGGGFYHMVKYLVAPPELPEHVTWFKWEAYATWLSGFALLAIVYYFGARLYLIDPGVLDIGPKAAITLSFAGIAAGWLVYDGLCRSPLAASNLHLAIAGFVFLVAMSFGYSLAFSGRGAFMQMGAVMGTIMVANVFMIIIPNQRIVVADLRAGRSPDPSLGAKGKQRSLHNNYLTLPVVFIMIGNHYPLAFATRFSWAIIALVMVMGASIRHFYNTRHRGLPSPWWTWGLTALCGLAIMWLSSLGPAVTREAAAAAPPTQLAEEAEGVIQSRCGMCHAGKPLMPGLGSPPKGVKLEDLTQMTTHADEVRMVAVLTHSMPPGNMTRMTAEERETVRQWLDSVE</sequence>
<gene>
    <name evidence="7" type="ORF">GCM10008179_04100</name>
</gene>
<evidence type="ECO:0000313" key="8">
    <source>
        <dbReference type="Proteomes" id="UP001143372"/>
    </source>
</evidence>
<dbReference type="GO" id="GO:0046872">
    <property type="term" value="F:metal ion binding"/>
    <property type="evidence" value="ECO:0007669"/>
    <property type="project" value="UniProtKB-KW"/>
</dbReference>
<dbReference type="GO" id="GO:0020037">
    <property type="term" value="F:heme binding"/>
    <property type="evidence" value="ECO:0007669"/>
    <property type="project" value="InterPro"/>
</dbReference>
<keyword evidence="8" id="KW-1185">Reference proteome</keyword>
<keyword evidence="1 4" id="KW-0349">Heme</keyword>
<evidence type="ECO:0000256" key="4">
    <source>
        <dbReference type="PROSITE-ProRule" id="PRU00433"/>
    </source>
</evidence>
<keyword evidence="2 4" id="KW-0479">Metal-binding</keyword>
<dbReference type="SUPFAM" id="SSF46626">
    <property type="entry name" value="Cytochrome c"/>
    <property type="match status" value="1"/>
</dbReference>
<organism evidence="7 8">
    <name type="scientific">Hansschlegelia plantiphila</name>
    <dbReference type="NCBI Taxonomy" id="374655"/>
    <lineage>
        <taxon>Bacteria</taxon>
        <taxon>Pseudomonadati</taxon>
        <taxon>Pseudomonadota</taxon>
        <taxon>Alphaproteobacteria</taxon>
        <taxon>Hyphomicrobiales</taxon>
        <taxon>Methylopilaceae</taxon>
        <taxon>Hansschlegelia</taxon>
    </lineage>
</organism>
<evidence type="ECO:0000256" key="1">
    <source>
        <dbReference type="ARBA" id="ARBA00022617"/>
    </source>
</evidence>
<feature type="transmembrane region" description="Helical" evidence="5">
    <location>
        <begin position="12"/>
        <end position="32"/>
    </location>
</feature>
<keyword evidence="5" id="KW-0472">Membrane</keyword>
<proteinExistence type="predicted"/>
<dbReference type="Pfam" id="PF06181">
    <property type="entry name" value="Urate_ox_N"/>
    <property type="match status" value="1"/>
</dbReference>
<feature type="transmembrane region" description="Helical" evidence="5">
    <location>
        <begin position="250"/>
        <end position="268"/>
    </location>
</feature>
<feature type="transmembrane region" description="Helical" evidence="5">
    <location>
        <begin position="115"/>
        <end position="135"/>
    </location>
</feature>
<dbReference type="InterPro" id="IPR036909">
    <property type="entry name" value="Cyt_c-like_dom_sf"/>
</dbReference>
<feature type="transmembrane region" description="Helical" evidence="5">
    <location>
        <begin position="174"/>
        <end position="195"/>
    </location>
</feature>
<evidence type="ECO:0000259" key="6">
    <source>
        <dbReference type="PROSITE" id="PS51007"/>
    </source>
</evidence>
<feature type="domain" description="Cytochrome c" evidence="6">
    <location>
        <begin position="315"/>
        <end position="397"/>
    </location>
</feature>
<accession>A0A9W6IXZ8</accession>
<evidence type="ECO:0000256" key="3">
    <source>
        <dbReference type="ARBA" id="ARBA00023004"/>
    </source>
</evidence>
<feature type="transmembrane region" description="Helical" evidence="5">
    <location>
        <begin position="147"/>
        <end position="168"/>
    </location>
</feature>
<protein>
    <submittedName>
        <fullName evidence="7">Cysteine desulfurase</fullName>
    </submittedName>
</protein>
<dbReference type="GO" id="GO:0009055">
    <property type="term" value="F:electron transfer activity"/>
    <property type="evidence" value="ECO:0007669"/>
    <property type="project" value="InterPro"/>
</dbReference>
<dbReference type="InterPro" id="IPR009056">
    <property type="entry name" value="Cyt_c-like_dom"/>
</dbReference>
<evidence type="ECO:0000256" key="2">
    <source>
        <dbReference type="ARBA" id="ARBA00022723"/>
    </source>
</evidence>
<feature type="transmembrane region" description="Helical" evidence="5">
    <location>
        <begin position="85"/>
        <end position="103"/>
    </location>
</feature>